<gene>
    <name evidence="1" type="ORF">BCV30_10060</name>
</gene>
<dbReference type="Proteomes" id="UP000235778">
    <property type="component" value="Unassembled WGS sequence"/>
</dbReference>
<reference evidence="2" key="1">
    <citation type="submission" date="2016-07" db="EMBL/GenBank/DDBJ databases">
        <title>Nontailed viruses are major unrecognized killers of bacteria in the ocean.</title>
        <authorList>
            <person name="Kauffman K."/>
            <person name="Hussain F."/>
            <person name="Yang J."/>
            <person name="Arevalo P."/>
            <person name="Brown J."/>
            <person name="Cutler M."/>
            <person name="Kelly L."/>
            <person name="Polz M.F."/>
        </authorList>
    </citation>
    <scope>NUCLEOTIDE SEQUENCE [LARGE SCALE GENOMIC DNA]</scope>
    <source>
        <strain evidence="2">10N.286.55.C1</strain>
    </source>
</reference>
<proteinExistence type="predicted"/>
<evidence type="ECO:0000313" key="2">
    <source>
        <dbReference type="Proteomes" id="UP000235778"/>
    </source>
</evidence>
<evidence type="ECO:0000313" key="1">
    <source>
        <dbReference type="EMBL" id="PME62709.1"/>
    </source>
</evidence>
<accession>A0A2N7BSV0</accession>
<dbReference type="AlphaFoldDB" id="A0A2N7BSV0"/>
<sequence length="147" mass="17307">MLKTLITSVRKWIVKATPHPKEPAVQPIKTNIETLHAQAPKTLSEEYLDEKDKVRHRMERWALHQDQINSRILNAYLTLERKGYSPITITMLQNQLLDMKTFLPNFNQMKSIAPHNHAKVFDVKGESVRIWSVVEVHVREYENKIFH</sequence>
<name>A0A2N7BSV0_9VIBR</name>
<dbReference type="RefSeq" id="WP_102265925.1">
    <property type="nucleotide sequence ID" value="NZ_MCSH01000006.1"/>
</dbReference>
<organism evidence="1 2">
    <name type="scientific">Vibrio lentus</name>
    <dbReference type="NCBI Taxonomy" id="136468"/>
    <lineage>
        <taxon>Bacteria</taxon>
        <taxon>Pseudomonadati</taxon>
        <taxon>Pseudomonadota</taxon>
        <taxon>Gammaproteobacteria</taxon>
        <taxon>Vibrionales</taxon>
        <taxon>Vibrionaceae</taxon>
        <taxon>Vibrio</taxon>
    </lineage>
</organism>
<dbReference type="EMBL" id="MCSI01000126">
    <property type="protein sequence ID" value="PME62709.1"/>
    <property type="molecule type" value="Genomic_DNA"/>
</dbReference>
<protein>
    <submittedName>
        <fullName evidence="1">Uncharacterized protein</fullName>
    </submittedName>
</protein>
<comment type="caution">
    <text evidence="1">The sequence shown here is derived from an EMBL/GenBank/DDBJ whole genome shotgun (WGS) entry which is preliminary data.</text>
</comment>